<organism evidence="1 2">
    <name type="scientific">Eretmocerus hayati</name>
    <dbReference type="NCBI Taxonomy" id="131215"/>
    <lineage>
        <taxon>Eukaryota</taxon>
        <taxon>Metazoa</taxon>
        <taxon>Ecdysozoa</taxon>
        <taxon>Arthropoda</taxon>
        <taxon>Hexapoda</taxon>
        <taxon>Insecta</taxon>
        <taxon>Pterygota</taxon>
        <taxon>Neoptera</taxon>
        <taxon>Endopterygota</taxon>
        <taxon>Hymenoptera</taxon>
        <taxon>Apocrita</taxon>
        <taxon>Proctotrupomorpha</taxon>
        <taxon>Chalcidoidea</taxon>
        <taxon>Aphelinidae</taxon>
        <taxon>Aphelininae</taxon>
        <taxon>Eretmocerus</taxon>
    </lineage>
</organism>
<accession>A0ACC2P7A1</accession>
<evidence type="ECO:0000313" key="1">
    <source>
        <dbReference type="EMBL" id="KAJ8679162.1"/>
    </source>
</evidence>
<sequence length="683" mass="78956">MEQYLLVMYIRPSEPLFIPKGEEKITFDIPPEYMSDKYQPIASRILNQFENEAQVSIPVKNIALPDLSIPLALGRHDTFSPHIPAHRKMAEHLINLFIGMRTVEDLISLAAYCRDRVNPMMFIYCLSVAILHRPDTKHLSIPKLTEVFPDKFIDSEALLRAKEEAKIVPAGSRTPIEIPMDWTGTNADPEHKVAYWREDLGVNLHHWYWHLVYPSSGPRKIVAKDRRGELFLYYHHQMMARYNTERLCNGIGRTRAFTNLREPIKEGYFPKLDQAVGGRAWPSRPANMKLADVDRKIFNVRVNISDMERYRDAIFEAIKTRHVRDTEGKIIILDDVNGTDILGNIIESSDLSPNPSLYGDLHNNCHTAIANVHDPDHRHLERTGIMDENATAMRDPVFYVWHAFIDVIYYRYKDTLTPYTTQQLNFPGVSIKDVRISTPTFNPNTLGTHWTRSDVELSRGLDFFPGGTSILARLQHLNYDKFSYTFTIQNSNDRELIGTLRVFIAPRLDEKGQNLPFNEQRKLMIEMDKFTAKLKKGQNVIVRKSTESSLTIPYEVTFQDLNNQNTQSQEQFDKFNYCACGWPQHMLVPRGTTQGYPMDLFVMITDYQIDKVNQKEPQGCVNSISFCGLKDLKYPDTRPMGYPFDRIARQGVKILNEFLTPNMKMQQITVRFNDAVKPRQKDS</sequence>
<comment type="caution">
    <text evidence="1">The sequence shown here is derived from an EMBL/GenBank/DDBJ whole genome shotgun (WGS) entry which is preliminary data.</text>
</comment>
<protein>
    <submittedName>
        <fullName evidence="1">Uncharacterized protein</fullName>
    </submittedName>
</protein>
<keyword evidence="2" id="KW-1185">Reference proteome</keyword>
<dbReference type="EMBL" id="CM056742">
    <property type="protein sequence ID" value="KAJ8679162.1"/>
    <property type="molecule type" value="Genomic_DNA"/>
</dbReference>
<proteinExistence type="predicted"/>
<evidence type="ECO:0000313" key="2">
    <source>
        <dbReference type="Proteomes" id="UP001239111"/>
    </source>
</evidence>
<name>A0ACC2P7A1_9HYME</name>
<reference evidence="1" key="1">
    <citation type="submission" date="2023-04" db="EMBL/GenBank/DDBJ databases">
        <title>A chromosome-level genome assembly of the parasitoid wasp Eretmocerus hayati.</title>
        <authorList>
            <person name="Zhong Y."/>
            <person name="Liu S."/>
            <person name="Liu Y."/>
        </authorList>
    </citation>
    <scope>NUCLEOTIDE SEQUENCE</scope>
    <source>
        <strain evidence="1">ZJU_SS_LIU_2023</strain>
    </source>
</reference>
<dbReference type="Proteomes" id="UP001239111">
    <property type="component" value="Chromosome 2"/>
</dbReference>
<gene>
    <name evidence="1" type="ORF">QAD02_014949</name>
</gene>